<comment type="caution">
    <text evidence="1">The sequence shown here is derived from an EMBL/GenBank/DDBJ whole genome shotgun (WGS) entry which is preliminary data.</text>
</comment>
<accession>A0ABU8I4K3</accession>
<sequence>MRTQEKTTPANQIIDLPSLLEIATDSIELGSVRLTACLRSINRLRLMIEDKSLFPEGDDNVQEIFNAASEMELMLEKAESIMNEIYEPSLSALSKIRLFSESGLPKLISSAKSLEAINKIWNNNIPLQKDPEFIKLIGLKKIELSTTKADLSKIFEESPIIQNDFEFIGKLTAKRQSLVNC</sequence>
<evidence type="ECO:0000313" key="1">
    <source>
        <dbReference type="EMBL" id="MEI5984447.1"/>
    </source>
</evidence>
<dbReference type="Proteomes" id="UP001363035">
    <property type="component" value="Unassembled WGS sequence"/>
</dbReference>
<protein>
    <submittedName>
        <fullName evidence="1">Uncharacterized protein</fullName>
    </submittedName>
</protein>
<dbReference type="RefSeq" id="WP_134776588.1">
    <property type="nucleotide sequence ID" value="NZ_JAYLLN010000010.1"/>
</dbReference>
<name>A0ABU8I4K3_9SPHI</name>
<proteinExistence type="predicted"/>
<keyword evidence="2" id="KW-1185">Reference proteome</keyword>
<evidence type="ECO:0000313" key="2">
    <source>
        <dbReference type="Proteomes" id="UP001363035"/>
    </source>
</evidence>
<reference evidence="1 2" key="1">
    <citation type="submission" date="2024-01" db="EMBL/GenBank/DDBJ databases">
        <title>Sphingobacterium tenebrionis sp. nov., a novel endophyte isolated from tenebrio molitor intestines.</title>
        <authorList>
            <person name="Zhang C."/>
        </authorList>
    </citation>
    <scope>NUCLEOTIDE SEQUENCE [LARGE SCALE GENOMIC DNA]</scope>
    <source>
        <strain evidence="1 2">PU5-4</strain>
    </source>
</reference>
<gene>
    <name evidence="1" type="ORF">VJ786_05975</name>
</gene>
<dbReference type="EMBL" id="JAYLLN010000010">
    <property type="protein sequence ID" value="MEI5984447.1"/>
    <property type="molecule type" value="Genomic_DNA"/>
</dbReference>
<organism evidence="1 2">
    <name type="scientific">Sphingobacterium tenebrionis</name>
    <dbReference type="NCBI Taxonomy" id="3111775"/>
    <lineage>
        <taxon>Bacteria</taxon>
        <taxon>Pseudomonadati</taxon>
        <taxon>Bacteroidota</taxon>
        <taxon>Sphingobacteriia</taxon>
        <taxon>Sphingobacteriales</taxon>
        <taxon>Sphingobacteriaceae</taxon>
        <taxon>Sphingobacterium</taxon>
    </lineage>
</organism>